<dbReference type="OrthoDB" id="9779078at2"/>
<dbReference type="EMBL" id="FWZU01000003">
    <property type="protein sequence ID" value="SMF14013.1"/>
    <property type="molecule type" value="Genomic_DNA"/>
</dbReference>
<feature type="transmembrane region" description="Helical" evidence="5">
    <location>
        <begin position="178"/>
        <end position="211"/>
    </location>
</feature>
<dbReference type="PANTHER" id="PTHR43701:SF12">
    <property type="entry name" value="MEMBRANE TRANSPORTER PROTEIN YTNM-RELATED"/>
    <property type="match status" value="1"/>
</dbReference>
<keyword evidence="4 5" id="KW-0472">Membrane</keyword>
<keyword evidence="2 5" id="KW-0812">Transmembrane</keyword>
<dbReference type="RefSeq" id="WP_085101409.1">
    <property type="nucleotide sequence ID" value="NZ_FWZU01000003.1"/>
</dbReference>
<keyword evidence="3 5" id="KW-1133">Transmembrane helix</keyword>
<evidence type="ECO:0000313" key="7">
    <source>
        <dbReference type="Proteomes" id="UP000192906"/>
    </source>
</evidence>
<evidence type="ECO:0000256" key="3">
    <source>
        <dbReference type="ARBA" id="ARBA00022989"/>
    </source>
</evidence>
<accession>A0A1X7DEZ7</accession>
<gene>
    <name evidence="6" type="ORF">SAMN06295933_1789</name>
</gene>
<comment type="subcellular location">
    <subcellularLocation>
        <location evidence="5">Cell membrane</location>
        <topology evidence="5">Multi-pass membrane protein</topology>
    </subcellularLocation>
    <subcellularLocation>
        <location evidence="1">Membrane</location>
        <topology evidence="1">Multi-pass membrane protein</topology>
    </subcellularLocation>
</comment>
<feature type="transmembrane region" description="Helical" evidence="5">
    <location>
        <begin position="218"/>
        <end position="240"/>
    </location>
</feature>
<comment type="similarity">
    <text evidence="5">Belongs to the 4-toluene sulfonate uptake permease (TSUP) (TC 2.A.102) family.</text>
</comment>
<dbReference type="InterPro" id="IPR051598">
    <property type="entry name" value="TSUP/Inactive_protease-like"/>
</dbReference>
<evidence type="ECO:0000313" key="6">
    <source>
        <dbReference type="EMBL" id="SMF14013.1"/>
    </source>
</evidence>
<dbReference type="PANTHER" id="PTHR43701">
    <property type="entry name" value="MEMBRANE TRANSPORTER PROTEIN MJ0441-RELATED"/>
    <property type="match status" value="1"/>
</dbReference>
<dbReference type="AlphaFoldDB" id="A0A1X7DEZ7"/>
<protein>
    <recommendedName>
        <fullName evidence="5">Probable membrane transporter protein</fullName>
    </recommendedName>
</protein>
<evidence type="ECO:0000256" key="2">
    <source>
        <dbReference type="ARBA" id="ARBA00022692"/>
    </source>
</evidence>
<reference evidence="7" key="1">
    <citation type="submission" date="2017-04" db="EMBL/GenBank/DDBJ databases">
        <authorList>
            <person name="Varghese N."/>
            <person name="Submissions S."/>
        </authorList>
    </citation>
    <scope>NUCLEOTIDE SEQUENCE [LARGE SCALE GENOMIC DNA]</scope>
    <source>
        <strain evidence="7">K3S</strain>
    </source>
</reference>
<dbReference type="Proteomes" id="UP000192906">
    <property type="component" value="Unassembled WGS sequence"/>
</dbReference>
<evidence type="ECO:0000256" key="1">
    <source>
        <dbReference type="ARBA" id="ARBA00004141"/>
    </source>
</evidence>
<evidence type="ECO:0000256" key="5">
    <source>
        <dbReference type="RuleBase" id="RU363041"/>
    </source>
</evidence>
<keyword evidence="5" id="KW-1003">Cell membrane</keyword>
<feature type="transmembrane region" description="Helical" evidence="5">
    <location>
        <begin position="83"/>
        <end position="101"/>
    </location>
</feature>
<evidence type="ECO:0000256" key="4">
    <source>
        <dbReference type="ARBA" id="ARBA00023136"/>
    </source>
</evidence>
<keyword evidence="7" id="KW-1185">Reference proteome</keyword>
<proteinExistence type="inferred from homology"/>
<feature type="transmembrane region" description="Helical" evidence="5">
    <location>
        <begin position="113"/>
        <end position="132"/>
    </location>
</feature>
<dbReference type="STRING" id="1519643.SAMN06295933_1789"/>
<feature type="transmembrane region" description="Helical" evidence="5">
    <location>
        <begin position="246"/>
        <end position="263"/>
    </location>
</feature>
<dbReference type="GO" id="GO:0005886">
    <property type="term" value="C:plasma membrane"/>
    <property type="evidence" value="ECO:0007669"/>
    <property type="project" value="UniProtKB-SubCell"/>
</dbReference>
<organism evidence="6 7">
    <name type="scientific">Desulfovibrio gilichinskyi</name>
    <dbReference type="NCBI Taxonomy" id="1519643"/>
    <lineage>
        <taxon>Bacteria</taxon>
        <taxon>Pseudomonadati</taxon>
        <taxon>Thermodesulfobacteriota</taxon>
        <taxon>Desulfovibrionia</taxon>
        <taxon>Desulfovibrionales</taxon>
        <taxon>Desulfovibrionaceae</taxon>
        <taxon>Desulfovibrio</taxon>
    </lineage>
</organism>
<name>A0A1X7DEZ7_9BACT</name>
<sequence>MWHMYLPIAGNSVNVILIFMLGGLVGLLSGIFGVGGGFLMTPLLIMFGIPPTVAAASDSNQIVGASTSGCLAHYRLGNVDFKMGFLLLIGGIIGGFFGVQAIKVLRAMGNADFLINVTYVLMLGGVGSYMFYESLQSLRKNVPAVKTEAPKKKSRYTAMLESLPFQTDFKKSGVRLSLLMPLVLGVLVGVLAAIMGVGGGFIMVPIMVYLLRMPMHVVVGTSLFQILFTCINVTILQSYTNHTVDFVLALILLVGSTIGAQFGTKISKKLKGEHLKILLATLVLAVMVKMLFSLLLTPDVLLAYAGGH</sequence>
<dbReference type="InterPro" id="IPR002781">
    <property type="entry name" value="TM_pro_TauE-like"/>
</dbReference>
<feature type="transmembrane region" description="Helical" evidence="5">
    <location>
        <begin position="12"/>
        <end position="40"/>
    </location>
</feature>
<feature type="transmembrane region" description="Helical" evidence="5">
    <location>
        <begin position="275"/>
        <end position="296"/>
    </location>
</feature>
<dbReference type="Pfam" id="PF01925">
    <property type="entry name" value="TauE"/>
    <property type="match status" value="1"/>
</dbReference>